<evidence type="ECO:0000256" key="13">
    <source>
        <dbReference type="ARBA" id="ARBA00073152"/>
    </source>
</evidence>
<dbReference type="InterPro" id="IPR051820">
    <property type="entry name" value="FAD-binding_MO"/>
</dbReference>
<comment type="subcellular location">
    <subcellularLocation>
        <location evidence="2">Cell membrane</location>
    </subcellularLocation>
</comment>
<evidence type="ECO:0000256" key="10">
    <source>
        <dbReference type="ARBA" id="ARBA00023136"/>
    </source>
</evidence>
<dbReference type="Proteomes" id="UP000243799">
    <property type="component" value="Unassembled WGS sequence"/>
</dbReference>
<keyword evidence="16" id="KW-1185">Reference proteome</keyword>
<dbReference type="Pfam" id="PF13450">
    <property type="entry name" value="NAD_binding_8"/>
    <property type="match status" value="1"/>
</dbReference>
<dbReference type="STRING" id="490629.SAMN05216266_111166"/>
<evidence type="ECO:0000256" key="6">
    <source>
        <dbReference type="ARBA" id="ARBA00022827"/>
    </source>
</evidence>
<evidence type="ECO:0000313" key="15">
    <source>
        <dbReference type="EMBL" id="SFB44110.1"/>
    </source>
</evidence>
<dbReference type="GO" id="GO:0004499">
    <property type="term" value="F:N,N-dimethylaniline monooxygenase activity"/>
    <property type="evidence" value="ECO:0007669"/>
    <property type="project" value="InterPro"/>
</dbReference>
<protein>
    <recommendedName>
        <fullName evidence="13">FAD-containing monooxygenase EthA</fullName>
    </recommendedName>
    <alternativeName>
        <fullName evidence="14">Prodrug activator EtaA</fullName>
    </alternativeName>
</protein>
<accession>A0A1I1B694</accession>
<dbReference type="Gene3D" id="3.50.50.60">
    <property type="entry name" value="FAD/NAD(P)-binding domain"/>
    <property type="match status" value="3"/>
</dbReference>
<evidence type="ECO:0000313" key="16">
    <source>
        <dbReference type="Proteomes" id="UP000243799"/>
    </source>
</evidence>
<dbReference type="AlphaFoldDB" id="A0A1I1B694"/>
<evidence type="ECO:0000256" key="14">
    <source>
        <dbReference type="ARBA" id="ARBA00078392"/>
    </source>
</evidence>
<dbReference type="GO" id="GO:0050660">
    <property type="term" value="F:flavin adenine dinucleotide binding"/>
    <property type="evidence" value="ECO:0007669"/>
    <property type="project" value="InterPro"/>
</dbReference>
<sequence length="505" mass="56440">MTPCGNDGGPDELLEHVDVLIVGAGLSGIGAACQLRRDRPGSTLAILEARDTIGGTWDLFRYPGIRSDSDMFTLGYRFKPWTDQKAIADGPAILSYVHETAREYGVDSLVRFHHRVVHADYASDERRWTVTVERTDTGETITLTCGFLYCCSGYYRYDEGYTPDIPGLDRFAGTVVHPQHWPEDLDYADKRVVVIGSGATAVTLVPAMAPDAEHVTMLQRSPSYIIAQPGVDVVANFFRKVLPSPLAYRLSRWKNVLTQTAVFQLSKARPGLVKSLLRRLAIAQLPKDYPVDVHFRPKYNPWDQRLCLVPDGDLFRAIRRGAASIVTDHIDTVTESGIRLRSGDQLDADVLITATGLNLLVFGGIHLSVDGAEVHLPDRMAYKGMMLSGVPNFAYTIGYTNASWTLKADLVSEYISRLLTYMDEHGYDECVPERDPRVEEEPFLDFAAGYVLRSLDQFPKQGAEAPWKLRMNYLRDVLTLRRGSVADDAMRFRARQRSSSRNTIG</sequence>
<keyword evidence="5" id="KW-0285">Flavoprotein</keyword>
<dbReference type="FunFam" id="3.50.50.60:FF:000228">
    <property type="entry name" value="FAD-containing monooxygenase EthA"/>
    <property type="match status" value="1"/>
</dbReference>
<evidence type="ECO:0000256" key="8">
    <source>
        <dbReference type="ARBA" id="ARBA00023002"/>
    </source>
</evidence>
<evidence type="ECO:0000256" key="12">
    <source>
        <dbReference type="ARBA" id="ARBA00059740"/>
    </source>
</evidence>
<dbReference type="SUPFAM" id="SSF51905">
    <property type="entry name" value="FAD/NAD(P)-binding domain"/>
    <property type="match status" value="1"/>
</dbReference>
<dbReference type="GO" id="GO:0050661">
    <property type="term" value="F:NADP binding"/>
    <property type="evidence" value="ECO:0007669"/>
    <property type="project" value="InterPro"/>
</dbReference>
<dbReference type="InterPro" id="IPR020946">
    <property type="entry name" value="Flavin_mOase-like"/>
</dbReference>
<gene>
    <name evidence="15" type="ORF">SAMN05216266_111166</name>
</gene>
<name>A0A1I1B694_9PSEU</name>
<keyword evidence="6" id="KW-0274">FAD</keyword>
<keyword evidence="10" id="KW-0472">Membrane</keyword>
<dbReference type="RefSeq" id="WP_281245720.1">
    <property type="nucleotide sequence ID" value="NZ_FOKG01000011.1"/>
</dbReference>
<comment type="similarity">
    <text evidence="3">Belongs to the FAD-binding monooxygenase family.</text>
</comment>
<dbReference type="PANTHER" id="PTHR43872:SF1">
    <property type="entry name" value="MONOOXYGENASE, PUTATIVE (AFU_ORTHOLOGUE AFUA_8G02570)-RELATED"/>
    <property type="match status" value="1"/>
</dbReference>
<dbReference type="PANTHER" id="PTHR43872">
    <property type="entry name" value="MONOOXYGENASE, PUTATIVE (AFU_ORTHOLOGUE AFUA_8G02570)-RELATED"/>
    <property type="match status" value="1"/>
</dbReference>
<comment type="catalytic activity">
    <reaction evidence="11">
        <text>ethionamide + NADPH + O2 + H(+) = ethionamide S-oxide + NADP(+) + H2O</text>
        <dbReference type="Rhea" id="RHEA:47616"/>
        <dbReference type="ChEBI" id="CHEBI:4885"/>
        <dbReference type="ChEBI" id="CHEBI:15377"/>
        <dbReference type="ChEBI" id="CHEBI:15378"/>
        <dbReference type="ChEBI" id="CHEBI:15379"/>
        <dbReference type="ChEBI" id="CHEBI:57783"/>
        <dbReference type="ChEBI" id="CHEBI:58349"/>
        <dbReference type="ChEBI" id="CHEBI:87805"/>
    </reaction>
</comment>
<keyword evidence="8" id="KW-0560">Oxidoreductase</keyword>
<comment type="cofactor">
    <cofactor evidence="1">
        <name>FAD</name>
        <dbReference type="ChEBI" id="CHEBI:57692"/>
    </cofactor>
</comment>
<organism evidence="15 16">
    <name type="scientific">Amycolatopsis marina</name>
    <dbReference type="NCBI Taxonomy" id="490629"/>
    <lineage>
        <taxon>Bacteria</taxon>
        <taxon>Bacillati</taxon>
        <taxon>Actinomycetota</taxon>
        <taxon>Actinomycetes</taxon>
        <taxon>Pseudonocardiales</taxon>
        <taxon>Pseudonocardiaceae</taxon>
        <taxon>Amycolatopsis</taxon>
    </lineage>
</organism>
<keyword evidence="7" id="KW-0521">NADP</keyword>
<evidence type="ECO:0000256" key="11">
    <source>
        <dbReference type="ARBA" id="ARBA00051124"/>
    </source>
</evidence>
<reference evidence="16" key="1">
    <citation type="submission" date="2016-10" db="EMBL/GenBank/DDBJ databases">
        <authorList>
            <person name="Varghese N."/>
            <person name="Submissions S."/>
        </authorList>
    </citation>
    <scope>NUCLEOTIDE SEQUENCE [LARGE SCALE GENOMIC DNA]</scope>
    <source>
        <strain evidence="16">CGMCC 4.3568</strain>
    </source>
</reference>
<keyword evidence="9" id="KW-0503">Monooxygenase</keyword>
<dbReference type="GO" id="GO:0005886">
    <property type="term" value="C:plasma membrane"/>
    <property type="evidence" value="ECO:0007669"/>
    <property type="project" value="UniProtKB-SubCell"/>
</dbReference>
<evidence type="ECO:0000256" key="5">
    <source>
        <dbReference type="ARBA" id="ARBA00022630"/>
    </source>
</evidence>
<evidence type="ECO:0000256" key="4">
    <source>
        <dbReference type="ARBA" id="ARBA00022475"/>
    </source>
</evidence>
<evidence type="ECO:0000256" key="3">
    <source>
        <dbReference type="ARBA" id="ARBA00010139"/>
    </source>
</evidence>
<comment type="function">
    <text evidence="12">Monooxygenase able to convert a wide range of ketones to the corresponding esters or lactones via a Baeyer-Villiger oxidation reaction. Can act on long-chain aliphatic ketones (2-hexanone to 2-dodecanone) and on aromatic ketones (phenylacetone and benzylacetone). Is also able to catalyze enantioselective sulfoxidation of methyl-p-tolylsulfide. In vivo, likely functions as a BVMO, but the exact nature of the physiological substrate(s) remains to be established.</text>
</comment>
<evidence type="ECO:0000256" key="7">
    <source>
        <dbReference type="ARBA" id="ARBA00022857"/>
    </source>
</evidence>
<evidence type="ECO:0000256" key="2">
    <source>
        <dbReference type="ARBA" id="ARBA00004236"/>
    </source>
</evidence>
<evidence type="ECO:0000256" key="1">
    <source>
        <dbReference type="ARBA" id="ARBA00001974"/>
    </source>
</evidence>
<evidence type="ECO:0000256" key="9">
    <source>
        <dbReference type="ARBA" id="ARBA00023033"/>
    </source>
</evidence>
<dbReference type="InterPro" id="IPR036188">
    <property type="entry name" value="FAD/NAD-bd_sf"/>
</dbReference>
<dbReference type="EMBL" id="FOKG01000011">
    <property type="protein sequence ID" value="SFB44110.1"/>
    <property type="molecule type" value="Genomic_DNA"/>
</dbReference>
<keyword evidence="4" id="KW-1003">Cell membrane</keyword>
<dbReference type="Pfam" id="PF00743">
    <property type="entry name" value="FMO-like"/>
    <property type="match status" value="1"/>
</dbReference>
<proteinExistence type="inferred from homology"/>
<dbReference type="FunFam" id="3.50.50.60:FF:000213">
    <property type="entry name" value="FAD-containing monooxygenase EthA"/>
    <property type="match status" value="1"/>
</dbReference>